<feature type="transmembrane region" description="Helical" evidence="2">
    <location>
        <begin position="308"/>
        <end position="329"/>
    </location>
</feature>
<keyword evidence="3" id="KW-0732">Signal</keyword>
<evidence type="ECO:0000256" key="1">
    <source>
        <dbReference type="SAM" id="MobiDB-lite"/>
    </source>
</evidence>
<dbReference type="AlphaFoldDB" id="A0A150QV52"/>
<feature type="transmembrane region" description="Helical" evidence="2">
    <location>
        <begin position="238"/>
        <end position="260"/>
    </location>
</feature>
<organism evidence="4 5">
    <name type="scientific">Sorangium cellulosum</name>
    <name type="common">Polyangium cellulosum</name>
    <dbReference type="NCBI Taxonomy" id="56"/>
    <lineage>
        <taxon>Bacteria</taxon>
        <taxon>Pseudomonadati</taxon>
        <taxon>Myxococcota</taxon>
        <taxon>Polyangia</taxon>
        <taxon>Polyangiales</taxon>
        <taxon>Polyangiaceae</taxon>
        <taxon>Sorangium</taxon>
    </lineage>
</organism>
<feature type="region of interest" description="Disordered" evidence="1">
    <location>
        <begin position="207"/>
        <end position="235"/>
    </location>
</feature>
<dbReference type="Gene3D" id="1.25.40.10">
    <property type="entry name" value="Tetratricopeptide repeat domain"/>
    <property type="match status" value="1"/>
</dbReference>
<feature type="chain" id="PRO_5007567135" description="PEGA domain-containing protein" evidence="3">
    <location>
        <begin position="27"/>
        <end position="359"/>
    </location>
</feature>
<keyword evidence="2" id="KW-0812">Transmembrane</keyword>
<comment type="caution">
    <text evidence="4">The sequence shown here is derived from an EMBL/GenBank/DDBJ whole genome shotgun (WGS) entry which is preliminary data.</text>
</comment>
<evidence type="ECO:0000313" key="5">
    <source>
        <dbReference type="Proteomes" id="UP000075260"/>
    </source>
</evidence>
<dbReference type="InterPro" id="IPR011990">
    <property type="entry name" value="TPR-like_helical_dom_sf"/>
</dbReference>
<sequence>MAGVLTTSVRRAAGAALGAFFCAATAGAVALAQTGGEPGAPRDDGALAARSYKVGVAAAREGRWPDAYAAYLEAWRLKRHFQIAANLARAELKLGKHRDAAEHIAFFLREAEGVSEPDRALGRQMLDEAKAHLATLKVVVSRAGATVLVDGVPVGTSPLGREVYVEPGERRLEARLQGEIPAQTSAALAPGASQEVELRFAERAAAGAVQPAAPRRSPAAPRRPPAAPDHGASGPSTALIAAGGAATVLAAGTAVVLRVFADRSARSGSDAAVPGADSCYSNGPPALHYTRCLVVDEHRTEAVSLRNASTGVFIAAGVLGAATVGYALYGSSRAGGGPAVTAVPVALAPGAGVSLRARW</sequence>
<feature type="signal peptide" evidence="3">
    <location>
        <begin position="1"/>
        <end position="26"/>
    </location>
</feature>
<reference evidence="4 5" key="1">
    <citation type="submission" date="2014-02" db="EMBL/GenBank/DDBJ databases">
        <title>The small core and large imbalanced accessory genome model reveals a collaborative survival strategy of Sorangium cellulosum strains in nature.</title>
        <authorList>
            <person name="Han K."/>
            <person name="Peng R."/>
            <person name="Blom J."/>
            <person name="Li Y.-Z."/>
        </authorList>
    </citation>
    <scope>NUCLEOTIDE SEQUENCE [LARGE SCALE GENOMIC DNA]</scope>
    <source>
        <strain evidence="4 5">So0008-312</strain>
    </source>
</reference>
<proteinExistence type="predicted"/>
<feature type="transmembrane region" description="Helical" evidence="2">
    <location>
        <begin position="335"/>
        <end position="355"/>
    </location>
</feature>
<dbReference type="EMBL" id="JEMA01000307">
    <property type="protein sequence ID" value="KYF71864.1"/>
    <property type="molecule type" value="Genomic_DNA"/>
</dbReference>
<evidence type="ECO:0000313" key="4">
    <source>
        <dbReference type="EMBL" id="KYF71864.1"/>
    </source>
</evidence>
<keyword evidence="2" id="KW-0472">Membrane</keyword>
<protein>
    <recommendedName>
        <fullName evidence="6">PEGA domain-containing protein</fullName>
    </recommendedName>
</protein>
<evidence type="ECO:0000256" key="2">
    <source>
        <dbReference type="SAM" id="Phobius"/>
    </source>
</evidence>
<gene>
    <name evidence="4" type="ORF">BE15_27070</name>
</gene>
<keyword evidence="2" id="KW-1133">Transmembrane helix</keyword>
<accession>A0A150QV52</accession>
<evidence type="ECO:0008006" key="6">
    <source>
        <dbReference type="Google" id="ProtNLM"/>
    </source>
</evidence>
<evidence type="ECO:0000256" key="3">
    <source>
        <dbReference type="SAM" id="SignalP"/>
    </source>
</evidence>
<feature type="compositionally biased region" description="Low complexity" evidence="1">
    <location>
        <begin position="207"/>
        <end position="220"/>
    </location>
</feature>
<dbReference type="Proteomes" id="UP000075260">
    <property type="component" value="Unassembled WGS sequence"/>
</dbReference>
<name>A0A150QV52_SORCE</name>